<evidence type="ECO:0000313" key="2">
    <source>
        <dbReference type="WBParaSite" id="JU765_v2.g12064.t1"/>
    </source>
</evidence>
<name>A0AC34Q1H9_9BILA</name>
<organism evidence="1 2">
    <name type="scientific">Panagrolaimus sp. JU765</name>
    <dbReference type="NCBI Taxonomy" id="591449"/>
    <lineage>
        <taxon>Eukaryota</taxon>
        <taxon>Metazoa</taxon>
        <taxon>Ecdysozoa</taxon>
        <taxon>Nematoda</taxon>
        <taxon>Chromadorea</taxon>
        <taxon>Rhabditida</taxon>
        <taxon>Tylenchina</taxon>
        <taxon>Panagrolaimomorpha</taxon>
        <taxon>Panagrolaimoidea</taxon>
        <taxon>Panagrolaimidae</taxon>
        <taxon>Panagrolaimus</taxon>
    </lineage>
</organism>
<accession>A0AC34Q1H9</accession>
<dbReference type="Proteomes" id="UP000887576">
    <property type="component" value="Unplaced"/>
</dbReference>
<protein>
    <submittedName>
        <fullName evidence="2">Uncharacterized protein</fullName>
    </submittedName>
</protein>
<reference evidence="2" key="1">
    <citation type="submission" date="2022-11" db="UniProtKB">
        <authorList>
            <consortium name="WormBaseParasite"/>
        </authorList>
    </citation>
    <scope>IDENTIFICATION</scope>
</reference>
<sequence length="300" mass="35543">MAFPGFLNVLCKASRFVKTLTLWSLKLETDGFLEFYKKLEHLEKLELNLNSLEKIDFPYFPSKIILIAFNGQQWLIPMLIQKTKNCPLSYLHFETSDFFDTTDFVLQQLFQLKFVKGAQIYADVGYMKFMLTYLGGNMFEIEAAPYICSIIYVDQQLNKNNQRILKLTDIISIHFSQGPDSHRENVIFHVTSASSPKRSIFTGVFDIASYETQEFVIENIDEKDWIRIDFEKADYTHFPIAQAYYSRKMLDHYFPKNESTIHFERCKMIMKNLGCEIYLSKRRKLIKRFKQIYSQLQQKY</sequence>
<proteinExistence type="predicted"/>
<dbReference type="WBParaSite" id="JU765_v2.g12064.t1">
    <property type="protein sequence ID" value="JU765_v2.g12064.t1"/>
    <property type="gene ID" value="JU765_v2.g12064"/>
</dbReference>
<evidence type="ECO:0000313" key="1">
    <source>
        <dbReference type="Proteomes" id="UP000887576"/>
    </source>
</evidence>